<dbReference type="InterPro" id="IPR001214">
    <property type="entry name" value="SET_dom"/>
</dbReference>
<protein>
    <recommendedName>
        <fullName evidence="1">SET domain-containing protein</fullName>
    </recommendedName>
</protein>
<dbReference type="InterPro" id="IPR046341">
    <property type="entry name" value="SET_dom_sf"/>
</dbReference>
<dbReference type="AlphaFoldDB" id="A0ABD3QNR8"/>
<dbReference type="Proteomes" id="UP001516023">
    <property type="component" value="Unassembled WGS sequence"/>
</dbReference>
<dbReference type="Pfam" id="PF00856">
    <property type="entry name" value="SET"/>
    <property type="match status" value="1"/>
</dbReference>
<keyword evidence="3" id="KW-1185">Reference proteome</keyword>
<accession>A0ABD3QNR8</accession>
<evidence type="ECO:0000313" key="3">
    <source>
        <dbReference type="Proteomes" id="UP001516023"/>
    </source>
</evidence>
<name>A0ABD3QNR8_9STRA</name>
<organism evidence="2 3">
    <name type="scientific">Cyclotella cryptica</name>
    <dbReference type="NCBI Taxonomy" id="29204"/>
    <lineage>
        <taxon>Eukaryota</taxon>
        <taxon>Sar</taxon>
        <taxon>Stramenopiles</taxon>
        <taxon>Ochrophyta</taxon>
        <taxon>Bacillariophyta</taxon>
        <taxon>Coscinodiscophyceae</taxon>
        <taxon>Thalassiosirophycidae</taxon>
        <taxon>Stephanodiscales</taxon>
        <taxon>Stephanodiscaceae</taxon>
        <taxon>Cyclotella</taxon>
    </lineage>
</organism>
<evidence type="ECO:0000259" key="1">
    <source>
        <dbReference type="PROSITE" id="PS50280"/>
    </source>
</evidence>
<comment type="caution">
    <text evidence="2">The sequence shown here is derived from an EMBL/GenBank/DDBJ whole genome shotgun (WGS) entry which is preliminary data.</text>
</comment>
<feature type="domain" description="SET" evidence="1">
    <location>
        <begin position="286"/>
        <end position="444"/>
    </location>
</feature>
<evidence type="ECO:0000313" key="2">
    <source>
        <dbReference type="EMBL" id="KAL3801644.1"/>
    </source>
</evidence>
<dbReference type="PROSITE" id="PS50280">
    <property type="entry name" value="SET"/>
    <property type="match status" value="1"/>
</dbReference>
<sequence>MRAFHRNSSYIPWIARFLSHMLASSRSEELEDKLRSTETCRLFMAPSTIPNAGIGVFTAVDMQEGGSLGYPDLAIPVTDLDWHNGGSRQGGDYHWLWKDYDWLSSVIGDLSFEAEEVVACIPGIGAMPNCHFRLSNVKESWTRYDTAGLHRSKDPGVGAFTGYHGREGIATKDLKEGSELFVDYGEHWFTLREKELGLVPVAESYVDAELVLEKFHSLGLHGKGEVAMSELWDLIKSFPYKSRALSALPNLYEAANRAIEVGIKETELESSIRSVEWLHKYGKCLDNLRPGNSTIVGAGRGAFATRFIREGNVVAPAPLVHIPYKEQLLIFGELESQFTPEGFTIRNTSDVRGKQLLLNYCFGHSKSTLLLCPYGSGTAFINHNRQVPNVKIVWSDERRAMIHNSTWLTKSVDFLEDQLSPGLEFDFVAIRDIEPGDEVFLDYGVEWDNSWSAHLKNWKPVENANNYEDASQLNCLDKVSCQGMPALRTYEEQLEKPYSDQLAIYCYFNYWDGREMIWNDELDDWREPSGENQLKYPCNILMRNAGRLYNVDLTVPLYDDDGFHVSDIIVEVKDVPQWGIQFINRQYSSDLFLRNAFRHEMMIPDSIFPESWMNLS</sequence>
<dbReference type="SUPFAM" id="SSF82199">
    <property type="entry name" value="SET domain"/>
    <property type="match status" value="2"/>
</dbReference>
<reference evidence="2 3" key="1">
    <citation type="journal article" date="2020" name="G3 (Bethesda)">
        <title>Improved Reference Genome for Cyclotella cryptica CCMP332, a Model for Cell Wall Morphogenesis, Salinity Adaptation, and Lipid Production in Diatoms (Bacillariophyta).</title>
        <authorList>
            <person name="Roberts W.R."/>
            <person name="Downey K.M."/>
            <person name="Ruck E.C."/>
            <person name="Traller J.C."/>
            <person name="Alverson A.J."/>
        </authorList>
    </citation>
    <scope>NUCLEOTIDE SEQUENCE [LARGE SCALE GENOMIC DNA]</scope>
    <source>
        <strain evidence="2 3">CCMP332</strain>
    </source>
</reference>
<dbReference type="EMBL" id="JABMIG020000025">
    <property type="protein sequence ID" value="KAL3801644.1"/>
    <property type="molecule type" value="Genomic_DNA"/>
</dbReference>
<dbReference type="Gene3D" id="2.170.270.10">
    <property type="entry name" value="SET domain"/>
    <property type="match status" value="2"/>
</dbReference>
<gene>
    <name evidence="2" type="ORF">HJC23_013149</name>
</gene>
<proteinExistence type="predicted"/>